<dbReference type="Pfam" id="PF15788">
    <property type="entry name" value="DUF4705"/>
    <property type="match status" value="3"/>
</dbReference>
<dbReference type="OMA" id="LEWAHPA"/>
<feature type="compositionally biased region" description="Low complexity" evidence="1">
    <location>
        <begin position="44"/>
        <end position="61"/>
    </location>
</feature>
<dbReference type="Ensembl" id="ENSPPYT00000055321.1">
    <property type="protein sequence ID" value="ENSPPYP00000037211.1"/>
    <property type="gene ID" value="ENSPPYG00000041029.1"/>
</dbReference>
<organism evidence="3 4">
    <name type="scientific">Pongo abelii</name>
    <name type="common">Sumatran orangutan</name>
    <name type="synonym">Pongo pygmaeus abelii</name>
    <dbReference type="NCBI Taxonomy" id="9601"/>
    <lineage>
        <taxon>Eukaryota</taxon>
        <taxon>Metazoa</taxon>
        <taxon>Chordata</taxon>
        <taxon>Craniata</taxon>
        <taxon>Vertebrata</taxon>
        <taxon>Euteleostomi</taxon>
        <taxon>Mammalia</taxon>
        <taxon>Eutheria</taxon>
        <taxon>Euarchontoglires</taxon>
        <taxon>Primates</taxon>
        <taxon>Haplorrhini</taxon>
        <taxon>Catarrhini</taxon>
        <taxon>Hominidae</taxon>
        <taxon>Pongo</taxon>
    </lineage>
</organism>
<dbReference type="PANTHER" id="PTHR37553:SF10">
    <property type="entry name" value="DUF4705 DOMAIN-CONTAINING PROTEIN"/>
    <property type="match status" value="1"/>
</dbReference>
<reference evidence="3" key="1">
    <citation type="submission" date="2025-08" db="UniProtKB">
        <authorList>
            <consortium name="Ensembl"/>
        </authorList>
    </citation>
    <scope>IDENTIFICATION</scope>
</reference>
<keyword evidence="4" id="KW-1185">Reference proteome</keyword>
<feature type="domain" description="DUF4705" evidence="2">
    <location>
        <begin position="489"/>
        <end position="515"/>
    </location>
</feature>
<feature type="region of interest" description="Disordered" evidence="1">
    <location>
        <begin position="44"/>
        <end position="70"/>
    </location>
</feature>
<evidence type="ECO:0000256" key="1">
    <source>
        <dbReference type="SAM" id="MobiDB-lite"/>
    </source>
</evidence>
<feature type="domain" description="DUF4705" evidence="2">
    <location>
        <begin position="339"/>
        <end position="363"/>
    </location>
</feature>
<accession>A0A8I5TM64</accession>
<dbReference type="InterPro" id="IPR031572">
    <property type="entry name" value="DUF4705"/>
</dbReference>
<sequence>MAAPPGPALPGPPGCVDRPNSCLPSKANNLSGLSSCPAPASLCGPSPFSSRSSAGPPSASRWPAQMQPWLENSPCRPRSCFPGPSPGPALAWPHGGFPGPGSCLPSGSLDRPSSSLTVACFGPTHASRNPPSGVSSCLTPAYAGPGPPSRRAVEARLLPLVASPGPAPACWGPLPAQPRPRSGPSRPTSCLAVAASGHALARRRPLQAQLLPPSGLRRPSSCLHGGLSRPGVSSFASSPGPERAPVGLSRPSSSSRRPLQAQVVLQWASPGPALPPGCIYGPGICLTATALDPAPGASVGPNLPQAMLSRPSSGLGGGLSGLSSSHSDGVSGPPDFLQCAPLGPTWASRRPLGAQLVVKPASPCPGPACRRPLRAHHVLEWAHPAPAPASRRPLEAQPLPPSWRPLRAQLFLVLLAASTGPTPASQAKQTTSLGSAPARLPPAFVGPALSPAEALQARLLPPGGLRRRRPGCRSAPAGPTPASHGPLRARLSPGLTAASRGQVPACLPAASTGPAPP</sequence>
<protein>
    <recommendedName>
        <fullName evidence="2">DUF4705 domain-containing protein</fullName>
    </recommendedName>
</protein>
<feature type="domain" description="DUF4705" evidence="2">
    <location>
        <begin position="197"/>
        <end position="223"/>
    </location>
</feature>
<reference evidence="3" key="2">
    <citation type="submission" date="2025-09" db="UniProtKB">
        <authorList>
            <consortium name="Ensembl"/>
        </authorList>
    </citation>
    <scope>IDENTIFICATION</scope>
</reference>
<proteinExistence type="predicted"/>
<feature type="region of interest" description="Disordered" evidence="1">
    <location>
        <begin position="459"/>
        <end position="517"/>
    </location>
</feature>
<evidence type="ECO:0000313" key="4">
    <source>
        <dbReference type="Proteomes" id="UP000001595"/>
    </source>
</evidence>
<evidence type="ECO:0000259" key="2">
    <source>
        <dbReference type="Pfam" id="PF15788"/>
    </source>
</evidence>
<dbReference type="Proteomes" id="UP000001595">
    <property type="component" value="Unplaced"/>
</dbReference>
<feature type="region of interest" description="Disordered" evidence="1">
    <location>
        <begin position="208"/>
        <end position="257"/>
    </location>
</feature>
<feature type="compositionally biased region" description="Low complexity" evidence="1">
    <location>
        <begin position="321"/>
        <end position="332"/>
    </location>
</feature>
<name>A0A8I5TM64_PONAB</name>
<feature type="region of interest" description="Disordered" evidence="1">
    <location>
        <begin position="311"/>
        <end position="332"/>
    </location>
</feature>
<dbReference type="AlphaFoldDB" id="A0A8I5TM64"/>
<evidence type="ECO:0000313" key="3">
    <source>
        <dbReference type="Ensembl" id="ENSPPYP00000037211.1"/>
    </source>
</evidence>
<dbReference type="GeneTree" id="ENSGT01050000246972"/>
<dbReference type="PANTHER" id="PTHR37553">
    <property type="entry name" value="DUF4705 DOMAIN-CONTAINING PROTEIN"/>
    <property type="match status" value="1"/>
</dbReference>